<feature type="non-terminal residue" evidence="1">
    <location>
        <position position="189"/>
    </location>
</feature>
<name>A0A812J6G4_9DINO</name>
<dbReference type="OrthoDB" id="431567at2759"/>
<dbReference type="EMBL" id="CAJNJA010005623">
    <property type="protein sequence ID" value="CAE7194506.1"/>
    <property type="molecule type" value="Genomic_DNA"/>
</dbReference>
<protein>
    <submittedName>
        <fullName evidence="1">Uncharacterized protein</fullName>
    </submittedName>
</protein>
<dbReference type="Proteomes" id="UP000601435">
    <property type="component" value="Unassembled WGS sequence"/>
</dbReference>
<sequence length="189" mass="20883">MHALANGTTKERGELLRRWVQSQENLQSCESLVKATRRSNLQGQRVVQLVSVKDRDAPGIVEETKYWVTTAETRTDTLDITHEHQLTVHAAASPDDASNILNGLALKQQQVLRLRPLVADVAVVLVHQWQDPSALAKARAAPGNEIKKEISGISAILLDLPDDDELKEDLAKAQGKLIKLNKKFLGSML</sequence>
<evidence type="ECO:0000313" key="2">
    <source>
        <dbReference type="Proteomes" id="UP000601435"/>
    </source>
</evidence>
<dbReference type="AlphaFoldDB" id="A0A812J6G4"/>
<gene>
    <name evidence="1" type="ORF">SNEC2469_LOCUS1294</name>
</gene>
<organism evidence="1 2">
    <name type="scientific">Symbiodinium necroappetens</name>
    <dbReference type="NCBI Taxonomy" id="1628268"/>
    <lineage>
        <taxon>Eukaryota</taxon>
        <taxon>Sar</taxon>
        <taxon>Alveolata</taxon>
        <taxon>Dinophyceae</taxon>
        <taxon>Suessiales</taxon>
        <taxon>Symbiodiniaceae</taxon>
        <taxon>Symbiodinium</taxon>
    </lineage>
</organism>
<evidence type="ECO:0000313" key="1">
    <source>
        <dbReference type="EMBL" id="CAE7194506.1"/>
    </source>
</evidence>
<reference evidence="1" key="1">
    <citation type="submission" date="2021-02" db="EMBL/GenBank/DDBJ databases">
        <authorList>
            <person name="Dougan E. K."/>
            <person name="Rhodes N."/>
            <person name="Thang M."/>
            <person name="Chan C."/>
        </authorList>
    </citation>
    <scope>NUCLEOTIDE SEQUENCE</scope>
</reference>
<proteinExistence type="predicted"/>
<keyword evidence="2" id="KW-1185">Reference proteome</keyword>
<comment type="caution">
    <text evidence="1">The sequence shown here is derived from an EMBL/GenBank/DDBJ whole genome shotgun (WGS) entry which is preliminary data.</text>
</comment>
<accession>A0A812J6G4</accession>